<reference evidence="2" key="1">
    <citation type="submission" date="2022-10" db="EMBL/GenBank/DDBJ databases">
        <title>Tapping the CABI collections for fungal endophytes: first genome assemblies for Collariella, Neodidymelliopsis, Ascochyta clinopodiicola, Didymella pomorum, Didymosphaeria variabile, Neocosmospora piperis and Neocucurbitaria cava.</title>
        <authorList>
            <person name="Hill R."/>
        </authorList>
    </citation>
    <scope>NUCLEOTIDE SEQUENCE</scope>
    <source>
        <strain evidence="2">IMI 356815</strain>
    </source>
</reference>
<dbReference type="Proteomes" id="UP001140513">
    <property type="component" value="Unassembled WGS sequence"/>
</dbReference>
<evidence type="ECO:0000259" key="1">
    <source>
        <dbReference type="Pfam" id="PF24864"/>
    </source>
</evidence>
<dbReference type="PANTHER" id="PTHR42085">
    <property type="entry name" value="F-BOX DOMAIN-CONTAINING PROTEIN"/>
    <property type="match status" value="1"/>
</dbReference>
<dbReference type="EMBL" id="JAPEUX010000001">
    <property type="protein sequence ID" value="KAJ4360590.1"/>
    <property type="molecule type" value="Genomic_DNA"/>
</dbReference>
<dbReference type="PANTHER" id="PTHR42085:SF7">
    <property type="entry name" value="F-BOX DOMAIN-CONTAINING PROTEIN"/>
    <property type="match status" value="1"/>
</dbReference>
<dbReference type="InterPro" id="IPR056632">
    <property type="entry name" value="DUF7730"/>
</dbReference>
<sequence length="282" mass="31807">MEERREVLRGRDLEEATQEAIGRALDAVNKRRKVENPGPVRAVRDPANAPKVAALHDVGLPTLEAYSLNEEEQPSKDVFPFLKLPAELRMNIYRWALCSDEPLLLDLPPKDEKDDDTETLKPKRASIARNNAGVNVALLRTCSLVYKEARQIFYSENCFTLSIESSVATLGQLHQRSRSLIRSVTLAIPSHHDILDSFADMVRLGLRYCWGLKTFTIRLDVMLPDFDTLPAGHHGGIYANAFRILRWLPKGCKVILEGNVNESVKRVVAEEGRLLVELDEAR</sequence>
<dbReference type="InterPro" id="IPR038883">
    <property type="entry name" value="AN11006-like"/>
</dbReference>
<protein>
    <recommendedName>
        <fullName evidence="1">DUF7730 domain-containing protein</fullName>
    </recommendedName>
</protein>
<accession>A0A9W9CGH4</accession>
<keyword evidence="3" id="KW-1185">Reference proteome</keyword>
<dbReference type="GeneID" id="80904686"/>
<dbReference type="Pfam" id="PF24864">
    <property type="entry name" value="DUF7730"/>
    <property type="match status" value="1"/>
</dbReference>
<organism evidence="2 3">
    <name type="scientific">Didymosphaeria variabile</name>
    <dbReference type="NCBI Taxonomy" id="1932322"/>
    <lineage>
        <taxon>Eukaryota</taxon>
        <taxon>Fungi</taxon>
        <taxon>Dikarya</taxon>
        <taxon>Ascomycota</taxon>
        <taxon>Pezizomycotina</taxon>
        <taxon>Dothideomycetes</taxon>
        <taxon>Pleosporomycetidae</taxon>
        <taxon>Pleosporales</taxon>
        <taxon>Massarineae</taxon>
        <taxon>Didymosphaeriaceae</taxon>
        <taxon>Didymosphaeria</taxon>
    </lineage>
</organism>
<gene>
    <name evidence="2" type="ORF">N0V89_001156</name>
</gene>
<proteinExistence type="predicted"/>
<dbReference type="RefSeq" id="XP_056076792.1">
    <property type="nucleotide sequence ID" value="XM_056209970.1"/>
</dbReference>
<evidence type="ECO:0000313" key="3">
    <source>
        <dbReference type="Proteomes" id="UP001140513"/>
    </source>
</evidence>
<evidence type="ECO:0000313" key="2">
    <source>
        <dbReference type="EMBL" id="KAJ4360590.1"/>
    </source>
</evidence>
<name>A0A9W9CGH4_9PLEO</name>
<dbReference type="OrthoDB" id="2951834at2759"/>
<feature type="domain" description="DUF7730" evidence="1">
    <location>
        <begin position="81"/>
        <end position="187"/>
    </location>
</feature>
<dbReference type="AlphaFoldDB" id="A0A9W9CGH4"/>
<comment type="caution">
    <text evidence="2">The sequence shown here is derived from an EMBL/GenBank/DDBJ whole genome shotgun (WGS) entry which is preliminary data.</text>
</comment>